<feature type="region of interest" description="Disordered" evidence="1">
    <location>
        <begin position="15"/>
        <end position="34"/>
    </location>
</feature>
<dbReference type="InterPro" id="IPR012467">
    <property type="entry name" value="DUF1684"/>
</dbReference>
<dbReference type="Proteomes" id="UP000183769">
    <property type="component" value="Unassembled WGS sequence"/>
</dbReference>
<proteinExistence type="predicted"/>
<evidence type="ECO:0008006" key="4">
    <source>
        <dbReference type="Google" id="ProtNLM"/>
    </source>
</evidence>
<evidence type="ECO:0000313" key="2">
    <source>
        <dbReference type="EMBL" id="SFP07604.1"/>
    </source>
</evidence>
<dbReference type="PANTHER" id="PTHR41913:SF1">
    <property type="entry name" value="DUF1684 DOMAIN-CONTAINING PROTEIN"/>
    <property type="match status" value="1"/>
</dbReference>
<keyword evidence="3" id="KW-1185">Reference proteome</keyword>
<dbReference type="AlphaFoldDB" id="A0A1I5MDD2"/>
<reference evidence="3" key="1">
    <citation type="submission" date="2016-10" db="EMBL/GenBank/DDBJ databases">
        <authorList>
            <person name="Varghese N."/>
            <person name="Submissions S."/>
        </authorList>
    </citation>
    <scope>NUCLEOTIDE SEQUENCE [LARGE SCALE GENOMIC DNA]</scope>
    <source>
        <strain evidence="3">CGMCC 1.10329</strain>
    </source>
</reference>
<dbReference type="OrthoDB" id="334216at2157"/>
<sequence>MDRAQDWIDDIEAQRRQKDRYFGEDPRSPIPEDERAAFDGLNYYPVDPDYRFEVEFDAYDDPELVVVGTSTDGEQEYLAWGEFTVDLDGEPVTVTAYKGDPEEDRLWVPFRDATSGEETYGAGRYIDLEPDHHRTDAGTWVLDFNEAYNPTCAYSDRYECPLPPMENWLDVPIEAGEKNSEH</sequence>
<evidence type="ECO:0000256" key="1">
    <source>
        <dbReference type="SAM" id="MobiDB-lite"/>
    </source>
</evidence>
<gene>
    <name evidence="2" type="ORF">SAMN05216277_101221</name>
</gene>
<protein>
    <recommendedName>
        <fullName evidence="4">DUF1684 domain-containing protein</fullName>
    </recommendedName>
</protein>
<dbReference type="Pfam" id="PF07920">
    <property type="entry name" value="DUF1684"/>
    <property type="match status" value="1"/>
</dbReference>
<accession>A0A1I5MDD2</accession>
<dbReference type="RefSeq" id="WP_074874742.1">
    <property type="nucleotide sequence ID" value="NZ_FOXI01000001.1"/>
</dbReference>
<name>A0A1I5MDD2_9EURY</name>
<organism evidence="2 3">
    <name type="scientific">Halolamina pelagica</name>
    <dbReference type="NCBI Taxonomy" id="699431"/>
    <lineage>
        <taxon>Archaea</taxon>
        <taxon>Methanobacteriati</taxon>
        <taxon>Methanobacteriota</taxon>
        <taxon>Stenosarchaea group</taxon>
        <taxon>Halobacteria</taxon>
        <taxon>Halobacteriales</taxon>
        <taxon>Haloferacaceae</taxon>
    </lineage>
</organism>
<dbReference type="EMBL" id="FOXI01000001">
    <property type="protein sequence ID" value="SFP07604.1"/>
    <property type="molecule type" value="Genomic_DNA"/>
</dbReference>
<dbReference type="PANTHER" id="PTHR41913">
    <property type="entry name" value="DUF1684 DOMAIN-CONTAINING PROTEIN"/>
    <property type="match status" value="1"/>
</dbReference>
<evidence type="ECO:0000313" key="3">
    <source>
        <dbReference type="Proteomes" id="UP000183769"/>
    </source>
</evidence>
<dbReference type="Gene3D" id="6.10.250.1680">
    <property type="match status" value="1"/>
</dbReference>